<dbReference type="Proteomes" id="UP000663852">
    <property type="component" value="Unassembled WGS sequence"/>
</dbReference>
<dbReference type="InterPro" id="IPR001875">
    <property type="entry name" value="DED_dom"/>
</dbReference>
<dbReference type="InterPro" id="IPR036404">
    <property type="entry name" value="Jacalin-like_lectin_dom_sf"/>
</dbReference>
<evidence type="ECO:0000313" key="4">
    <source>
        <dbReference type="Proteomes" id="UP000663852"/>
    </source>
</evidence>
<proteinExistence type="predicted"/>
<keyword evidence="1" id="KW-1133">Transmembrane helix</keyword>
<evidence type="ECO:0000313" key="3">
    <source>
        <dbReference type="EMBL" id="CAF1300316.1"/>
    </source>
</evidence>
<feature type="transmembrane region" description="Helical" evidence="1">
    <location>
        <begin position="146"/>
        <end position="166"/>
    </location>
</feature>
<dbReference type="GO" id="GO:0042981">
    <property type="term" value="P:regulation of apoptotic process"/>
    <property type="evidence" value="ECO:0007669"/>
    <property type="project" value="InterPro"/>
</dbReference>
<keyword evidence="1" id="KW-0472">Membrane</keyword>
<dbReference type="PROSITE" id="PS50168">
    <property type="entry name" value="DED"/>
    <property type="match status" value="1"/>
</dbReference>
<sequence length="382" mass="43516">MISFEKMTTNQIKEEHLRSVLVGVLHLLSENDRQSFHFLIGRNVPRPIQDDPTFQGTLNLIETLFDRNKISVNDIYFLIDAFRKIGCHAIAKVLQDYQNQIQSNSGSSENGRLIDDLDLESDAPTVLLHDYRKKHSELSSSSKSTIYFIIVLLTLMGSVIIVSVFFNRSVPINVATNYTGGTGCSSTPRNDNEILIGTLSLSIEDKPLFIVGKKFGESNATKFDDSLHWDVSSLPYFYGFCPRVDSEGLESYQFFYASSQNRQPKIKSDVHGTQPKNSRSDFDFSEKNDRVIQVQGRLAKKSMFSLSGINRTINVITELEFISKTGRISPLYNRSMQEELSEKFSEEYEGYVLGYVTGRSAEYVEQIQFVWYRSIELESNED</sequence>
<dbReference type="InterPro" id="IPR011029">
    <property type="entry name" value="DEATH-like_dom_sf"/>
</dbReference>
<dbReference type="EMBL" id="CAJNOJ010000216">
    <property type="protein sequence ID" value="CAF1300316.1"/>
    <property type="molecule type" value="Genomic_DNA"/>
</dbReference>
<organism evidence="3 4">
    <name type="scientific">Adineta ricciae</name>
    <name type="common">Rotifer</name>
    <dbReference type="NCBI Taxonomy" id="249248"/>
    <lineage>
        <taxon>Eukaryota</taxon>
        <taxon>Metazoa</taxon>
        <taxon>Spiralia</taxon>
        <taxon>Gnathifera</taxon>
        <taxon>Rotifera</taxon>
        <taxon>Eurotatoria</taxon>
        <taxon>Bdelloidea</taxon>
        <taxon>Adinetida</taxon>
        <taxon>Adinetidae</taxon>
        <taxon>Adineta</taxon>
    </lineage>
</organism>
<accession>A0A815DDU6</accession>
<dbReference type="SUPFAM" id="SSF47986">
    <property type="entry name" value="DEATH domain"/>
    <property type="match status" value="1"/>
</dbReference>
<dbReference type="Gene3D" id="1.10.533.10">
    <property type="entry name" value="Death Domain, Fas"/>
    <property type="match status" value="1"/>
</dbReference>
<keyword evidence="1" id="KW-0812">Transmembrane</keyword>
<feature type="domain" description="DED" evidence="2">
    <location>
        <begin position="16"/>
        <end position="96"/>
    </location>
</feature>
<comment type="caution">
    <text evidence="3">The sequence shown here is derived from an EMBL/GenBank/DDBJ whole genome shotgun (WGS) entry which is preliminary data.</text>
</comment>
<evidence type="ECO:0000259" key="2">
    <source>
        <dbReference type="PROSITE" id="PS50168"/>
    </source>
</evidence>
<dbReference type="OrthoDB" id="100767at2759"/>
<gene>
    <name evidence="3" type="ORF">EDS130_LOCUS30567</name>
</gene>
<evidence type="ECO:0000256" key="1">
    <source>
        <dbReference type="SAM" id="Phobius"/>
    </source>
</evidence>
<dbReference type="AlphaFoldDB" id="A0A815DDU6"/>
<reference evidence="3" key="1">
    <citation type="submission" date="2021-02" db="EMBL/GenBank/DDBJ databases">
        <authorList>
            <person name="Nowell W R."/>
        </authorList>
    </citation>
    <scope>NUCLEOTIDE SEQUENCE</scope>
</reference>
<name>A0A815DDU6_ADIRI</name>
<dbReference type="SUPFAM" id="SSF51101">
    <property type="entry name" value="Mannose-binding lectins"/>
    <property type="match status" value="1"/>
</dbReference>
<protein>
    <recommendedName>
        <fullName evidence="2">DED domain-containing protein</fullName>
    </recommendedName>
</protein>
<dbReference type="Gene3D" id="2.100.10.30">
    <property type="entry name" value="Jacalin-like lectin domain"/>
    <property type="match status" value="1"/>
</dbReference>